<feature type="non-terminal residue" evidence="2">
    <location>
        <position position="77"/>
    </location>
</feature>
<feature type="region of interest" description="Disordered" evidence="1">
    <location>
        <begin position="1"/>
        <end position="49"/>
    </location>
</feature>
<feature type="compositionally biased region" description="Low complexity" evidence="1">
    <location>
        <begin position="25"/>
        <end position="37"/>
    </location>
</feature>
<dbReference type="AlphaFoldDB" id="A0A061QY27"/>
<protein>
    <submittedName>
        <fullName evidence="2">Uncharacterized protein</fullName>
    </submittedName>
</protein>
<evidence type="ECO:0000256" key="1">
    <source>
        <dbReference type="SAM" id="MobiDB-lite"/>
    </source>
</evidence>
<feature type="non-terminal residue" evidence="2">
    <location>
        <position position="1"/>
    </location>
</feature>
<reference evidence="2" key="1">
    <citation type="submission" date="2014-05" db="EMBL/GenBank/DDBJ databases">
        <title>The transcriptome of the halophilic microalga Tetraselmis sp. GSL018 isolated from the Great Salt Lake, Utah.</title>
        <authorList>
            <person name="Jinkerson R.E."/>
            <person name="D'Adamo S."/>
            <person name="Posewitz M.C."/>
        </authorList>
    </citation>
    <scope>NUCLEOTIDE SEQUENCE</scope>
    <source>
        <strain evidence="2">GSL018</strain>
    </source>
</reference>
<organism evidence="2">
    <name type="scientific">Tetraselmis sp. GSL018</name>
    <dbReference type="NCBI Taxonomy" id="582737"/>
    <lineage>
        <taxon>Eukaryota</taxon>
        <taxon>Viridiplantae</taxon>
        <taxon>Chlorophyta</taxon>
        <taxon>core chlorophytes</taxon>
        <taxon>Chlorodendrophyceae</taxon>
        <taxon>Chlorodendrales</taxon>
        <taxon>Chlorodendraceae</taxon>
        <taxon>Tetraselmis</taxon>
    </lineage>
</organism>
<proteinExistence type="predicted"/>
<gene>
    <name evidence="2" type="ORF">TSPGSL018_20813</name>
</gene>
<name>A0A061QY27_9CHLO</name>
<sequence>RRHAQPCPGERLGVDAAGGCGGAAPGAADGDARPAGARRGELRRGQVDVEIHLERRSRGGTQRAGPASGCFLGAAAA</sequence>
<evidence type="ECO:0000313" key="2">
    <source>
        <dbReference type="EMBL" id="JAC63379.1"/>
    </source>
</evidence>
<accession>A0A061QY27</accession>
<feature type="compositionally biased region" description="Basic and acidic residues" evidence="1">
    <location>
        <begin position="38"/>
        <end position="49"/>
    </location>
</feature>
<dbReference type="EMBL" id="GBEZ01023513">
    <property type="protein sequence ID" value="JAC63379.1"/>
    <property type="molecule type" value="Transcribed_RNA"/>
</dbReference>